<dbReference type="GO" id="GO:0006351">
    <property type="term" value="P:DNA-templated transcription"/>
    <property type="evidence" value="ECO:0007669"/>
    <property type="project" value="InterPro"/>
</dbReference>
<evidence type="ECO:0000256" key="6">
    <source>
        <dbReference type="SAM" id="MobiDB-lite"/>
    </source>
</evidence>
<name>A0A6A6B5G2_9PEZI</name>
<proteinExistence type="predicted"/>
<accession>A0A6A6B5G2</accession>
<dbReference type="AlphaFoldDB" id="A0A6A6B5G2"/>
<dbReference type="GO" id="GO:0000981">
    <property type="term" value="F:DNA-binding transcription factor activity, RNA polymerase II-specific"/>
    <property type="evidence" value="ECO:0007669"/>
    <property type="project" value="InterPro"/>
</dbReference>
<dbReference type="InterPro" id="IPR036864">
    <property type="entry name" value="Zn2-C6_fun-type_DNA-bd_sf"/>
</dbReference>
<dbReference type="PROSITE" id="PS00463">
    <property type="entry name" value="ZN2_CY6_FUNGAL_1"/>
    <property type="match status" value="1"/>
</dbReference>
<evidence type="ECO:0000256" key="1">
    <source>
        <dbReference type="ARBA" id="ARBA00004123"/>
    </source>
</evidence>
<dbReference type="GO" id="GO:0008270">
    <property type="term" value="F:zinc ion binding"/>
    <property type="evidence" value="ECO:0007669"/>
    <property type="project" value="InterPro"/>
</dbReference>
<dbReference type="InterPro" id="IPR001138">
    <property type="entry name" value="Zn2Cys6_DnaBD"/>
</dbReference>
<dbReference type="EMBL" id="ML995495">
    <property type="protein sequence ID" value="KAF2138878.1"/>
    <property type="molecule type" value="Genomic_DNA"/>
</dbReference>
<dbReference type="InterPro" id="IPR050815">
    <property type="entry name" value="TF_fung"/>
</dbReference>
<keyword evidence="5" id="KW-0539">Nucleus</keyword>
<dbReference type="PANTHER" id="PTHR47338">
    <property type="entry name" value="ZN(II)2CYS6 TRANSCRIPTION FACTOR (EUROFUNG)-RELATED"/>
    <property type="match status" value="1"/>
</dbReference>
<reference evidence="8" key="1">
    <citation type="journal article" date="2020" name="Stud. Mycol.">
        <title>101 Dothideomycetes genomes: a test case for predicting lifestyles and emergence of pathogens.</title>
        <authorList>
            <person name="Haridas S."/>
            <person name="Albert R."/>
            <person name="Binder M."/>
            <person name="Bloem J."/>
            <person name="Labutti K."/>
            <person name="Salamov A."/>
            <person name="Andreopoulos B."/>
            <person name="Baker S."/>
            <person name="Barry K."/>
            <person name="Bills G."/>
            <person name="Bluhm B."/>
            <person name="Cannon C."/>
            <person name="Castanera R."/>
            <person name="Culley D."/>
            <person name="Daum C."/>
            <person name="Ezra D."/>
            <person name="Gonzalez J."/>
            <person name="Henrissat B."/>
            <person name="Kuo A."/>
            <person name="Liang C."/>
            <person name="Lipzen A."/>
            <person name="Lutzoni F."/>
            <person name="Magnuson J."/>
            <person name="Mondo S."/>
            <person name="Nolan M."/>
            <person name="Ohm R."/>
            <person name="Pangilinan J."/>
            <person name="Park H.-J."/>
            <person name="Ramirez L."/>
            <person name="Alfaro M."/>
            <person name="Sun H."/>
            <person name="Tritt A."/>
            <person name="Yoshinaga Y."/>
            <person name="Zwiers L.-H."/>
            <person name="Turgeon B."/>
            <person name="Goodwin S."/>
            <person name="Spatafora J."/>
            <person name="Crous P."/>
            <person name="Grigoriev I."/>
        </authorList>
    </citation>
    <scope>NUCLEOTIDE SEQUENCE</scope>
    <source>
        <strain evidence="8">CBS 121167</strain>
    </source>
</reference>
<dbReference type="Pfam" id="PF04082">
    <property type="entry name" value="Fungal_trans"/>
    <property type="match status" value="1"/>
</dbReference>
<evidence type="ECO:0000256" key="4">
    <source>
        <dbReference type="ARBA" id="ARBA00023163"/>
    </source>
</evidence>
<sequence>MSTFMSPERPAKRVRQACEPCRRKKSKCPGEKPACSHCLRLGQQCIYSNGYSNDHPVNDRRYSETTEVNVAHRGSTGLPNEASFTEGQWGDRLSSLEGKVAEVLGVLNRIPFSASLPSPSPSSNVTSARNVLERSPQAANSLLPPWESVIVVAESYLTYCNCQPLPLFDQGHFLSSLSGRDPELLFSVLALAGRFSDEPIFQRNRDSVINGFADTARDVVMRRVSQGPVELSTLQSLCILSLVDFSNGNTHRASIYSTLAQDLAQCAGMATECHAPLHDPVHEERRRCFWSICLLKRLHGSATLLAADEQVPQYPSSPERPAISSSESSPSPAAGARTPADTPVDMGILAYCVSLSDFWCKAVRYARRRANPGTHPPWSARSEYSKIKVELMDFEARMPYKHRFRPARFGDYSPEDLQANRGYWAPWLLQQIIYHAVICLLNHPLLLSLRLRNFRGVIPEIFLQHTAFLITTHSDWIAHFIDLLNTKSFDASDPFLGHCVAIVGTIFLQKCFTDDDEVRKSKREDFIKCLTFLRKMGEKWPHIQIIARKLEQFEETVAASHRDSAATPNSNTPQQSVFIDLTLFWEILESVLTSESADASGSLFGSSLWPHRRAYVAGASEVVSTRLLPDPTPVGDGVAINRSKRRDVTADPFASAELLGQFGLAGDDQEMAVLAQSYFAQGQDFVRGIDDLWNIG</sequence>
<dbReference type="PROSITE" id="PS50048">
    <property type="entry name" value="ZN2_CY6_FUNGAL_2"/>
    <property type="match status" value="1"/>
</dbReference>
<feature type="domain" description="Zn(2)-C6 fungal-type" evidence="7">
    <location>
        <begin position="17"/>
        <end position="47"/>
    </location>
</feature>
<dbReference type="Gene3D" id="4.10.240.10">
    <property type="entry name" value="Zn(2)-C6 fungal-type DNA-binding domain"/>
    <property type="match status" value="1"/>
</dbReference>
<feature type="region of interest" description="Disordered" evidence="6">
    <location>
        <begin position="311"/>
        <end position="339"/>
    </location>
</feature>
<gene>
    <name evidence="8" type="ORF">K452DRAFT_85780</name>
</gene>
<evidence type="ECO:0000313" key="8">
    <source>
        <dbReference type="EMBL" id="KAF2138878.1"/>
    </source>
</evidence>
<dbReference type="GeneID" id="54304746"/>
<dbReference type="PANTHER" id="PTHR47338:SF9">
    <property type="entry name" value="ZN(II)2CYS6 TRANSCRIPTION FACTOR (EUROFUNG)"/>
    <property type="match status" value="1"/>
</dbReference>
<dbReference type="OrthoDB" id="424974at2759"/>
<keyword evidence="2" id="KW-0479">Metal-binding</keyword>
<evidence type="ECO:0000313" key="9">
    <source>
        <dbReference type="Proteomes" id="UP000799438"/>
    </source>
</evidence>
<evidence type="ECO:0000256" key="5">
    <source>
        <dbReference type="ARBA" id="ARBA00023242"/>
    </source>
</evidence>
<keyword evidence="9" id="KW-1185">Reference proteome</keyword>
<protein>
    <recommendedName>
        <fullName evidence="7">Zn(2)-C6 fungal-type domain-containing protein</fullName>
    </recommendedName>
</protein>
<dbReference type="SUPFAM" id="SSF57701">
    <property type="entry name" value="Zn2/Cys6 DNA-binding domain"/>
    <property type="match status" value="1"/>
</dbReference>
<comment type="subcellular location">
    <subcellularLocation>
        <location evidence="1">Nucleus</location>
    </subcellularLocation>
</comment>
<evidence type="ECO:0000256" key="3">
    <source>
        <dbReference type="ARBA" id="ARBA00023015"/>
    </source>
</evidence>
<evidence type="ECO:0000259" key="7">
    <source>
        <dbReference type="PROSITE" id="PS50048"/>
    </source>
</evidence>
<organism evidence="8 9">
    <name type="scientific">Aplosporella prunicola CBS 121167</name>
    <dbReference type="NCBI Taxonomy" id="1176127"/>
    <lineage>
        <taxon>Eukaryota</taxon>
        <taxon>Fungi</taxon>
        <taxon>Dikarya</taxon>
        <taxon>Ascomycota</taxon>
        <taxon>Pezizomycotina</taxon>
        <taxon>Dothideomycetes</taxon>
        <taxon>Dothideomycetes incertae sedis</taxon>
        <taxon>Botryosphaeriales</taxon>
        <taxon>Aplosporellaceae</taxon>
        <taxon>Aplosporella</taxon>
    </lineage>
</organism>
<evidence type="ECO:0000256" key="2">
    <source>
        <dbReference type="ARBA" id="ARBA00022723"/>
    </source>
</evidence>
<dbReference type="GO" id="GO:0005634">
    <property type="term" value="C:nucleus"/>
    <property type="evidence" value="ECO:0007669"/>
    <property type="project" value="UniProtKB-SubCell"/>
</dbReference>
<dbReference type="CDD" id="cd12148">
    <property type="entry name" value="fungal_TF_MHR"/>
    <property type="match status" value="1"/>
</dbReference>
<dbReference type="Proteomes" id="UP000799438">
    <property type="component" value="Unassembled WGS sequence"/>
</dbReference>
<dbReference type="CDD" id="cd00067">
    <property type="entry name" value="GAL4"/>
    <property type="match status" value="1"/>
</dbReference>
<dbReference type="GO" id="GO:0003677">
    <property type="term" value="F:DNA binding"/>
    <property type="evidence" value="ECO:0007669"/>
    <property type="project" value="InterPro"/>
</dbReference>
<dbReference type="Pfam" id="PF00172">
    <property type="entry name" value="Zn_clus"/>
    <property type="match status" value="1"/>
</dbReference>
<dbReference type="InterPro" id="IPR007219">
    <property type="entry name" value="XnlR_reg_dom"/>
</dbReference>
<keyword evidence="4" id="KW-0804">Transcription</keyword>
<dbReference type="SMART" id="SM00066">
    <property type="entry name" value="GAL4"/>
    <property type="match status" value="1"/>
</dbReference>
<keyword evidence="3" id="KW-0805">Transcription regulation</keyword>
<feature type="compositionally biased region" description="Low complexity" evidence="6">
    <location>
        <begin position="316"/>
        <end position="334"/>
    </location>
</feature>
<dbReference type="RefSeq" id="XP_033394591.1">
    <property type="nucleotide sequence ID" value="XM_033547239.1"/>
</dbReference>